<evidence type="ECO:0000256" key="8">
    <source>
        <dbReference type="SAM" id="MobiDB-lite"/>
    </source>
</evidence>
<dbReference type="PANTHER" id="PTHR10880:SF15">
    <property type="entry name" value="MSL COMPLEX SUBUNIT 3"/>
    <property type="match status" value="1"/>
</dbReference>
<dbReference type="Pfam" id="PF22732">
    <property type="entry name" value="MSL3_chromo-like"/>
    <property type="match status" value="1"/>
</dbReference>
<dbReference type="SUPFAM" id="SSF54160">
    <property type="entry name" value="Chromo domain-like"/>
    <property type="match status" value="1"/>
</dbReference>
<proteinExistence type="inferred from homology"/>
<evidence type="ECO:0000313" key="10">
    <source>
        <dbReference type="EMBL" id="KIK10220.1"/>
    </source>
</evidence>
<dbReference type="CDD" id="cd18983">
    <property type="entry name" value="CBD_MSL3_like"/>
    <property type="match status" value="1"/>
</dbReference>
<dbReference type="PIRSF" id="PIRSF038133">
    <property type="entry name" value="HAT_Nua4_EAF3/MRG15"/>
    <property type="match status" value="1"/>
</dbReference>
<feature type="compositionally biased region" description="Basic and acidic residues" evidence="8">
    <location>
        <begin position="122"/>
        <end position="143"/>
    </location>
</feature>
<gene>
    <name evidence="10" type="ORF">K443DRAFT_143039</name>
</gene>
<feature type="region of interest" description="Disordered" evidence="8">
    <location>
        <begin position="85"/>
        <end position="143"/>
    </location>
</feature>
<dbReference type="PROSITE" id="PS51640">
    <property type="entry name" value="MRG"/>
    <property type="match status" value="1"/>
</dbReference>
<dbReference type="HOGENOM" id="CLU_039566_1_1_1"/>
<dbReference type="SMART" id="SM00298">
    <property type="entry name" value="CHROMO"/>
    <property type="match status" value="1"/>
</dbReference>
<protein>
    <recommendedName>
        <fullName evidence="3">Chromatin modification-related protein EAF3</fullName>
    </recommendedName>
</protein>
<name>A0A0C9XD67_9AGAR</name>
<comment type="subcellular location">
    <subcellularLocation>
        <location evidence="1">Nucleus</location>
    </subcellularLocation>
</comment>
<dbReference type="AlphaFoldDB" id="A0A0C9XD67"/>
<feature type="compositionally biased region" description="Polar residues" evidence="8">
    <location>
        <begin position="85"/>
        <end position="100"/>
    </location>
</feature>
<organism evidence="10 11">
    <name type="scientific">Laccaria amethystina LaAM-08-1</name>
    <dbReference type="NCBI Taxonomy" id="1095629"/>
    <lineage>
        <taxon>Eukaryota</taxon>
        <taxon>Fungi</taxon>
        <taxon>Dikarya</taxon>
        <taxon>Basidiomycota</taxon>
        <taxon>Agaricomycotina</taxon>
        <taxon>Agaricomycetes</taxon>
        <taxon>Agaricomycetidae</taxon>
        <taxon>Agaricales</taxon>
        <taxon>Agaricineae</taxon>
        <taxon>Hydnangiaceae</taxon>
        <taxon>Laccaria</taxon>
    </lineage>
</organism>
<evidence type="ECO:0000256" key="7">
    <source>
        <dbReference type="ARBA" id="ARBA00023242"/>
    </source>
</evidence>
<dbReference type="InterPro" id="IPR008676">
    <property type="entry name" value="MRG"/>
</dbReference>
<dbReference type="GO" id="GO:0006338">
    <property type="term" value="P:chromatin remodeling"/>
    <property type="evidence" value="ECO:0007669"/>
    <property type="project" value="UniProtKB-ARBA"/>
</dbReference>
<feature type="domain" description="Chromo" evidence="9">
    <location>
        <begin position="26"/>
        <end position="87"/>
    </location>
</feature>
<dbReference type="InterPro" id="IPR000953">
    <property type="entry name" value="Chromo/chromo_shadow_dom"/>
</dbReference>
<dbReference type="InterPro" id="IPR026541">
    <property type="entry name" value="MRG_dom"/>
</dbReference>
<keyword evidence="7" id="KW-0539">Nucleus</keyword>
<dbReference type="GO" id="GO:0035267">
    <property type="term" value="C:NuA4 histone acetyltransferase complex"/>
    <property type="evidence" value="ECO:0007669"/>
    <property type="project" value="TreeGrafter"/>
</dbReference>
<evidence type="ECO:0000256" key="4">
    <source>
        <dbReference type="ARBA" id="ARBA00022853"/>
    </source>
</evidence>
<keyword evidence="11" id="KW-1185">Reference proteome</keyword>
<reference evidence="10 11" key="1">
    <citation type="submission" date="2014-04" db="EMBL/GenBank/DDBJ databases">
        <authorList>
            <consortium name="DOE Joint Genome Institute"/>
            <person name="Kuo A."/>
            <person name="Kohler A."/>
            <person name="Nagy L.G."/>
            <person name="Floudas D."/>
            <person name="Copeland A."/>
            <person name="Barry K.W."/>
            <person name="Cichocki N."/>
            <person name="Veneault-Fourrey C."/>
            <person name="LaButti K."/>
            <person name="Lindquist E.A."/>
            <person name="Lipzen A."/>
            <person name="Lundell T."/>
            <person name="Morin E."/>
            <person name="Murat C."/>
            <person name="Sun H."/>
            <person name="Tunlid A."/>
            <person name="Henrissat B."/>
            <person name="Grigoriev I.V."/>
            <person name="Hibbett D.S."/>
            <person name="Martin F."/>
            <person name="Nordberg H.P."/>
            <person name="Cantor M.N."/>
            <person name="Hua S.X."/>
        </authorList>
    </citation>
    <scope>NUCLEOTIDE SEQUENCE [LARGE SCALE GENOMIC DNA]</scope>
    <source>
        <strain evidence="10 11">LaAM-08-1</strain>
    </source>
</reference>
<evidence type="ECO:0000256" key="6">
    <source>
        <dbReference type="ARBA" id="ARBA00023163"/>
    </source>
</evidence>
<accession>A0A0C9XD67</accession>
<evidence type="ECO:0000313" key="11">
    <source>
        <dbReference type="Proteomes" id="UP000054477"/>
    </source>
</evidence>
<dbReference type="STRING" id="1095629.A0A0C9XD67"/>
<dbReference type="Proteomes" id="UP000054477">
    <property type="component" value="Unassembled WGS sequence"/>
</dbReference>
<dbReference type="InterPro" id="IPR016197">
    <property type="entry name" value="Chromo-like_dom_sf"/>
</dbReference>
<evidence type="ECO:0000256" key="2">
    <source>
        <dbReference type="ARBA" id="ARBA00009093"/>
    </source>
</evidence>
<evidence type="ECO:0000256" key="3">
    <source>
        <dbReference type="ARBA" id="ARBA00018505"/>
    </source>
</evidence>
<sequence>MSTPGASAPSTFVVNERVLCYHGPLVYEAKVLKTTIFDETTTLTGVMGPHYFVHYKGWKQTWDEWVPAHRLLKLNETNIALQKQLQASNAPSAQSGSTSAKVPHKSVPGGSTKDGASTRAGARKDGTRGTKRGREEDESSRKPDIRFNVPEILKVKLVDDWEAVTKNNQLVSLPRSPTVAEILASFSDHVLKTKPQHIREPGLVLPTILSGLQCYFDRALGANLLYRFERPQYAEIRKQYWTGPKVVAGQEKEMSQIYGAEHLLRMLVSLPNMIASSSLDAESVQLVRDYVSELLVYMVNEQEKIFLTEYESASSAYQSISRS</sequence>
<dbReference type="Gene3D" id="1.10.274.30">
    <property type="entry name" value="MRG domain"/>
    <property type="match status" value="1"/>
</dbReference>
<dbReference type="Gene3D" id="2.30.30.140">
    <property type="match status" value="1"/>
</dbReference>
<comment type="similarity">
    <text evidence="2">Belongs to the MRG family.</text>
</comment>
<dbReference type="InterPro" id="IPR053820">
    <property type="entry name" value="MSL3_chromo-like"/>
</dbReference>
<keyword evidence="5" id="KW-0805">Transcription regulation</keyword>
<dbReference type="Pfam" id="PF05712">
    <property type="entry name" value="MRG"/>
    <property type="match status" value="1"/>
</dbReference>
<evidence type="ECO:0000256" key="5">
    <source>
        <dbReference type="ARBA" id="ARBA00023015"/>
    </source>
</evidence>
<keyword evidence="6" id="KW-0804">Transcription</keyword>
<dbReference type="OrthoDB" id="124855at2759"/>
<dbReference type="InterPro" id="IPR038217">
    <property type="entry name" value="MRG_C_sf"/>
</dbReference>
<evidence type="ECO:0000259" key="9">
    <source>
        <dbReference type="SMART" id="SM00298"/>
    </source>
</evidence>
<dbReference type="PANTHER" id="PTHR10880">
    <property type="entry name" value="MORTALITY FACTOR 4-LIKE PROTEIN"/>
    <property type="match status" value="1"/>
</dbReference>
<dbReference type="EMBL" id="KN838536">
    <property type="protein sequence ID" value="KIK10220.1"/>
    <property type="molecule type" value="Genomic_DNA"/>
</dbReference>
<reference evidence="11" key="2">
    <citation type="submission" date="2015-01" db="EMBL/GenBank/DDBJ databases">
        <title>Evolutionary Origins and Diversification of the Mycorrhizal Mutualists.</title>
        <authorList>
            <consortium name="DOE Joint Genome Institute"/>
            <consortium name="Mycorrhizal Genomics Consortium"/>
            <person name="Kohler A."/>
            <person name="Kuo A."/>
            <person name="Nagy L.G."/>
            <person name="Floudas D."/>
            <person name="Copeland A."/>
            <person name="Barry K.W."/>
            <person name="Cichocki N."/>
            <person name="Veneault-Fourrey C."/>
            <person name="LaButti K."/>
            <person name="Lindquist E.A."/>
            <person name="Lipzen A."/>
            <person name="Lundell T."/>
            <person name="Morin E."/>
            <person name="Murat C."/>
            <person name="Riley R."/>
            <person name="Ohm R."/>
            <person name="Sun H."/>
            <person name="Tunlid A."/>
            <person name="Henrissat B."/>
            <person name="Grigoriev I.V."/>
            <person name="Hibbett D.S."/>
            <person name="Martin F."/>
        </authorList>
    </citation>
    <scope>NUCLEOTIDE SEQUENCE [LARGE SCALE GENOMIC DNA]</scope>
    <source>
        <strain evidence="11">LaAM-08-1</strain>
    </source>
</reference>
<evidence type="ECO:0000256" key="1">
    <source>
        <dbReference type="ARBA" id="ARBA00004123"/>
    </source>
</evidence>
<dbReference type="GO" id="GO:0006355">
    <property type="term" value="P:regulation of DNA-templated transcription"/>
    <property type="evidence" value="ECO:0007669"/>
    <property type="project" value="InterPro"/>
</dbReference>
<dbReference type="GO" id="GO:0032221">
    <property type="term" value="C:Rpd3S complex"/>
    <property type="evidence" value="ECO:0007669"/>
    <property type="project" value="TreeGrafter"/>
</dbReference>
<keyword evidence="4" id="KW-0156">Chromatin regulator</keyword>